<keyword evidence="3" id="KW-1185">Reference proteome</keyword>
<gene>
    <name evidence="2" type="ORF">K503DRAFT_289205</name>
</gene>
<dbReference type="AlphaFoldDB" id="A0A1B7MVD5"/>
<accession>A0A1B7MVD5</accession>
<feature type="region of interest" description="Disordered" evidence="1">
    <location>
        <begin position="1"/>
        <end position="45"/>
    </location>
</feature>
<sequence>METIAARCPPTPAPSASSSGVAPPKNASSGDVQDGTASSLVIPGMGPDGTIVSETAYRARLESIKRKADLQAACDTRGIVYGKKTKLDSLRDRLVRHWYLTTAKCQPPKRRHQDTGSDEVALGRGCTLSARHSLTVLVNWGFSRSTSSVKHWRKDMFGIISSTNMLSCSSSSGMGNGSQIKKVFFGALRLRKVQDAHDPMLTHRRPAVTVHVYDALKTRMHEVLIHAREGLVPAEDAPDIIANTFLDQVTEDQIVKLGLSFLGHRELRSVINGHPAWTLPNVSGN</sequence>
<organism evidence="2 3">
    <name type="scientific">Rhizopogon vinicolor AM-OR11-026</name>
    <dbReference type="NCBI Taxonomy" id="1314800"/>
    <lineage>
        <taxon>Eukaryota</taxon>
        <taxon>Fungi</taxon>
        <taxon>Dikarya</taxon>
        <taxon>Basidiomycota</taxon>
        <taxon>Agaricomycotina</taxon>
        <taxon>Agaricomycetes</taxon>
        <taxon>Agaricomycetidae</taxon>
        <taxon>Boletales</taxon>
        <taxon>Suillineae</taxon>
        <taxon>Rhizopogonaceae</taxon>
        <taxon>Rhizopogon</taxon>
    </lineage>
</organism>
<evidence type="ECO:0000313" key="2">
    <source>
        <dbReference type="EMBL" id="OAX36583.1"/>
    </source>
</evidence>
<name>A0A1B7MVD5_9AGAM</name>
<dbReference type="Proteomes" id="UP000092154">
    <property type="component" value="Unassembled WGS sequence"/>
</dbReference>
<dbReference type="OrthoDB" id="2675946at2759"/>
<evidence type="ECO:0000256" key="1">
    <source>
        <dbReference type="SAM" id="MobiDB-lite"/>
    </source>
</evidence>
<evidence type="ECO:0000313" key="3">
    <source>
        <dbReference type="Proteomes" id="UP000092154"/>
    </source>
</evidence>
<protein>
    <submittedName>
        <fullName evidence="2">Uncharacterized protein</fullName>
    </submittedName>
</protein>
<reference evidence="2 3" key="1">
    <citation type="submission" date="2016-06" db="EMBL/GenBank/DDBJ databases">
        <title>Comparative genomics of the ectomycorrhizal sister species Rhizopogon vinicolor and Rhizopogon vesiculosus (Basidiomycota: Boletales) reveals a divergence of the mating type B locus.</title>
        <authorList>
            <consortium name="DOE Joint Genome Institute"/>
            <person name="Mujic A.B."/>
            <person name="Kuo A."/>
            <person name="Tritt A."/>
            <person name="Lipzen A."/>
            <person name="Chen C."/>
            <person name="Johnson J."/>
            <person name="Sharma A."/>
            <person name="Barry K."/>
            <person name="Grigoriev I.V."/>
            <person name="Spatafora J.W."/>
        </authorList>
    </citation>
    <scope>NUCLEOTIDE SEQUENCE [LARGE SCALE GENOMIC DNA]</scope>
    <source>
        <strain evidence="2 3">AM-OR11-026</strain>
    </source>
</reference>
<feature type="compositionally biased region" description="Low complexity" evidence="1">
    <location>
        <begin position="1"/>
        <end position="24"/>
    </location>
</feature>
<dbReference type="InParanoid" id="A0A1B7MVD5"/>
<dbReference type="EMBL" id="KV448406">
    <property type="protein sequence ID" value="OAX36583.1"/>
    <property type="molecule type" value="Genomic_DNA"/>
</dbReference>
<proteinExistence type="predicted"/>
<feature type="compositionally biased region" description="Polar residues" evidence="1">
    <location>
        <begin position="26"/>
        <end position="39"/>
    </location>
</feature>